<proteinExistence type="predicted"/>
<organism evidence="1 2">
    <name type="scientific">Paraburkholderia steynii</name>
    <dbReference type="NCBI Taxonomy" id="1245441"/>
    <lineage>
        <taxon>Bacteria</taxon>
        <taxon>Pseudomonadati</taxon>
        <taxon>Pseudomonadota</taxon>
        <taxon>Betaproteobacteria</taxon>
        <taxon>Burkholderiales</taxon>
        <taxon>Burkholderiaceae</taxon>
        <taxon>Paraburkholderia</taxon>
    </lineage>
</organism>
<dbReference type="Proteomes" id="UP000294200">
    <property type="component" value="Unassembled WGS sequence"/>
</dbReference>
<comment type="caution">
    <text evidence="1">The sequence shown here is derived from an EMBL/GenBank/DDBJ whole genome shotgun (WGS) entry which is preliminary data.</text>
</comment>
<sequence>MEDIHPRAVRYRGSINPPFSLHLESPHLKPLPGTTWGRYGAGTSALSHEYALQQALDAAQVVRRAAAAVFAEAIASATYDSDSPLQRAAHRLAGFFEMPSQAFREEGANVRTAVLVFDRYRLKIGQFVREQVADLSARRRSAAAFRGERVFEAEARHAVAG</sequence>
<accession>A0A4R0XA49</accession>
<reference evidence="1 2" key="1">
    <citation type="submission" date="2017-02" db="EMBL/GenBank/DDBJ databases">
        <title>Paraburkholderia sophoroidis sp. nov. and Paraburkholderia steynii sp. nov. rhizobial symbionts of the fynbos legume Hypocalyptus sophoroides.</title>
        <authorList>
            <person name="Steenkamp E.T."/>
            <person name="Beukes C.W."/>
            <person name="Van Zyl E."/>
            <person name="Avontuur J."/>
            <person name="Chan W.Y."/>
            <person name="Hassen A."/>
            <person name="Palmer M."/>
            <person name="Mthombeni L."/>
            <person name="Phalane F."/>
            <person name="Sereme K."/>
            <person name="Venter S.N."/>
        </authorList>
    </citation>
    <scope>NUCLEOTIDE SEQUENCE [LARGE SCALE GENOMIC DNA]</scope>
    <source>
        <strain evidence="1 2">HC1.1ba</strain>
    </source>
</reference>
<dbReference type="EMBL" id="MWML01000794">
    <property type="protein sequence ID" value="TCG02741.1"/>
    <property type="molecule type" value="Genomic_DNA"/>
</dbReference>
<protein>
    <submittedName>
        <fullName evidence="1">Uncharacterized protein</fullName>
    </submittedName>
</protein>
<evidence type="ECO:0000313" key="1">
    <source>
        <dbReference type="EMBL" id="TCG02741.1"/>
    </source>
</evidence>
<gene>
    <name evidence="1" type="ORF">BZM27_53590</name>
</gene>
<evidence type="ECO:0000313" key="2">
    <source>
        <dbReference type="Proteomes" id="UP000294200"/>
    </source>
</evidence>
<dbReference type="AlphaFoldDB" id="A0A4R0XA49"/>
<keyword evidence="2" id="KW-1185">Reference proteome</keyword>
<name>A0A4R0XA49_9BURK</name>